<dbReference type="AlphaFoldDB" id="A0A655DLU3"/>
<protein>
    <submittedName>
        <fullName evidence="1">Uncharacterized protein</fullName>
    </submittedName>
</protein>
<gene>
    <name evidence="1" type="ORF">ERS008198_03425</name>
</gene>
<organism evidence="1 2">
    <name type="scientific">Salmonella enterica subsp. enterica serovar Bovismorbificans</name>
    <dbReference type="NCBI Taxonomy" id="58097"/>
    <lineage>
        <taxon>Bacteria</taxon>
        <taxon>Pseudomonadati</taxon>
        <taxon>Pseudomonadota</taxon>
        <taxon>Gammaproteobacteria</taxon>
        <taxon>Enterobacterales</taxon>
        <taxon>Enterobacteriaceae</taxon>
        <taxon>Salmonella</taxon>
    </lineage>
</organism>
<dbReference type="EMBL" id="CQPA01000032">
    <property type="protein sequence ID" value="CNU72647.1"/>
    <property type="molecule type" value="Genomic_DNA"/>
</dbReference>
<reference evidence="1 2" key="1">
    <citation type="submission" date="2015-03" db="EMBL/GenBank/DDBJ databases">
        <authorList>
            <consortium name="Pathogen Informatics"/>
        </authorList>
    </citation>
    <scope>NUCLEOTIDE SEQUENCE [LARGE SCALE GENOMIC DNA]</scope>
    <source>
        <strain evidence="1 2">A1104</strain>
    </source>
</reference>
<name>A0A655DLU3_SALET</name>
<proteinExistence type="predicted"/>
<dbReference type="Proteomes" id="UP000041314">
    <property type="component" value="Unassembled WGS sequence"/>
</dbReference>
<evidence type="ECO:0000313" key="1">
    <source>
        <dbReference type="EMBL" id="CNU72647.1"/>
    </source>
</evidence>
<sequence>MNFFHPRFELWLTINDDPQIALFRRFKGIQSRGISFRHKARRTNTIV</sequence>
<accession>A0A655DLU3</accession>
<evidence type="ECO:0000313" key="2">
    <source>
        <dbReference type="Proteomes" id="UP000041314"/>
    </source>
</evidence>